<reference evidence="2" key="1">
    <citation type="journal article" date="2020" name="Stud. Mycol.">
        <title>101 Dothideomycetes genomes: a test case for predicting lifestyles and emergence of pathogens.</title>
        <authorList>
            <person name="Haridas S."/>
            <person name="Albert R."/>
            <person name="Binder M."/>
            <person name="Bloem J."/>
            <person name="Labutti K."/>
            <person name="Salamov A."/>
            <person name="Andreopoulos B."/>
            <person name="Baker S."/>
            <person name="Barry K."/>
            <person name="Bills G."/>
            <person name="Bluhm B."/>
            <person name="Cannon C."/>
            <person name="Castanera R."/>
            <person name="Culley D."/>
            <person name="Daum C."/>
            <person name="Ezra D."/>
            <person name="Gonzalez J."/>
            <person name="Henrissat B."/>
            <person name="Kuo A."/>
            <person name="Liang C."/>
            <person name="Lipzen A."/>
            <person name="Lutzoni F."/>
            <person name="Magnuson J."/>
            <person name="Mondo S."/>
            <person name="Nolan M."/>
            <person name="Ohm R."/>
            <person name="Pangilinan J."/>
            <person name="Park H.-J."/>
            <person name="Ramirez L."/>
            <person name="Alfaro M."/>
            <person name="Sun H."/>
            <person name="Tritt A."/>
            <person name="Yoshinaga Y."/>
            <person name="Zwiers L.-H."/>
            <person name="Turgeon B."/>
            <person name="Goodwin S."/>
            <person name="Spatafora J."/>
            <person name="Crous P."/>
            <person name="Grigoriev I."/>
        </authorList>
    </citation>
    <scope>NUCLEOTIDE SEQUENCE</scope>
    <source>
        <strain evidence="2">CBS 123094</strain>
    </source>
</reference>
<dbReference type="PANTHER" id="PTHR38790:SF4">
    <property type="entry name" value="2EXR DOMAIN-CONTAINING PROTEIN"/>
    <property type="match status" value="1"/>
</dbReference>
<feature type="compositionally biased region" description="Basic and acidic residues" evidence="1">
    <location>
        <begin position="72"/>
        <end position="89"/>
    </location>
</feature>
<dbReference type="Proteomes" id="UP000799779">
    <property type="component" value="Unassembled WGS sequence"/>
</dbReference>
<feature type="compositionally biased region" description="Acidic residues" evidence="1">
    <location>
        <begin position="48"/>
        <end position="71"/>
    </location>
</feature>
<feature type="region of interest" description="Disordered" evidence="1">
    <location>
        <begin position="24"/>
        <end position="125"/>
    </location>
</feature>
<gene>
    <name evidence="2" type="ORF">P154DRAFT_622443</name>
</gene>
<name>A0A6A5W6D6_9PLEO</name>
<proteinExistence type="predicted"/>
<feature type="compositionally biased region" description="Basic and acidic residues" evidence="1">
    <location>
        <begin position="24"/>
        <end position="46"/>
    </location>
</feature>
<keyword evidence="3" id="KW-1185">Reference proteome</keyword>
<organism evidence="2 3">
    <name type="scientific">Amniculicola lignicola CBS 123094</name>
    <dbReference type="NCBI Taxonomy" id="1392246"/>
    <lineage>
        <taxon>Eukaryota</taxon>
        <taxon>Fungi</taxon>
        <taxon>Dikarya</taxon>
        <taxon>Ascomycota</taxon>
        <taxon>Pezizomycotina</taxon>
        <taxon>Dothideomycetes</taxon>
        <taxon>Pleosporomycetidae</taxon>
        <taxon>Pleosporales</taxon>
        <taxon>Amniculicolaceae</taxon>
        <taxon>Amniculicola</taxon>
    </lineage>
</organism>
<protein>
    <submittedName>
        <fullName evidence="2">Uncharacterized protein</fullName>
    </submittedName>
</protein>
<accession>A0A6A5W6D6</accession>
<dbReference type="AlphaFoldDB" id="A0A6A5W6D6"/>
<dbReference type="EMBL" id="ML977613">
    <property type="protein sequence ID" value="KAF1997460.1"/>
    <property type="molecule type" value="Genomic_DNA"/>
</dbReference>
<evidence type="ECO:0000256" key="1">
    <source>
        <dbReference type="SAM" id="MobiDB-lite"/>
    </source>
</evidence>
<evidence type="ECO:0000313" key="3">
    <source>
        <dbReference type="Proteomes" id="UP000799779"/>
    </source>
</evidence>
<dbReference type="PANTHER" id="PTHR38790">
    <property type="entry name" value="2EXR DOMAIN-CONTAINING PROTEIN-RELATED"/>
    <property type="match status" value="1"/>
</dbReference>
<evidence type="ECO:0000313" key="2">
    <source>
        <dbReference type="EMBL" id="KAF1997460.1"/>
    </source>
</evidence>
<sequence>MKNSTALPSRNTLSVSSLSIQVEVHGHENSETRDAEKDLAVKKQWNENEIEDEDEDENENADIKEEDGNEAGEERHNEGYGGGDDRHAGPEIQQAMAEDDITTDPPSGSPKLAASAVRRHPNGMLNVDPFGPSTAIYTKNQQTSPFLRLPAHVRTRIYKLALTINHVISTHNTSLVYPSAPPSVERISVSTVILLLFTSRQIYTEAALLPFGLYDFDHIIRVNPTNMGFWDRFTPKRKIWSGVPFEWSVAGGLQAYQLAAITTVSMHLYQCDWDRVPGTLPPHIEKYTGLEKVVVRYSGWQEEVEGGEGEVEVERLPREVKEEMVQSAKDLKTELMVKLRRDVDVKVVRKVEVGKGDGSLKLVFETVFP</sequence>